<evidence type="ECO:0000256" key="1">
    <source>
        <dbReference type="SAM" id="MobiDB-lite"/>
    </source>
</evidence>
<keyword evidence="3" id="KW-1185">Reference proteome</keyword>
<evidence type="ECO:0008006" key="4">
    <source>
        <dbReference type="Google" id="ProtNLM"/>
    </source>
</evidence>
<evidence type="ECO:0000313" key="2">
    <source>
        <dbReference type="EMBL" id="KIM36072.1"/>
    </source>
</evidence>
<evidence type="ECO:0000313" key="3">
    <source>
        <dbReference type="Proteomes" id="UP000053424"/>
    </source>
</evidence>
<protein>
    <recommendedName>
        <fullName evidence="4">HNH nuclease domain-containing protein</fullName>
    </recommendedName>
</protein>
<reference evidence="3" key="2">
    <citation type="submission" date="2015-01" db="EMBL/GenBank/DDBJ databases">
        <title>Evolutionary Origins and Diversification of the Mycorrhizal Mutualists.</title>
        <authorList>
            <consortium name="DOE Joint Genome Institute"/>
            <consortium name="Mycorrhizal Genomics Consortium"/>
            <person name="Kohler A."/>
            <person name="Kuo A."/>
            <person name="Nagy L.G."/>
            <person name="Floudas D."/>
            <person name="Copeland A."/>
            <person name="Barry K.W."/>
            <person name="Cichocki N."/>
            <person name="Veneault-Fourrey C."/>
            <person name="LaButti K."/>
            <person name="Lindquist E.A."/>
            <person name="Lipzen A."/>
            <person name="Lundell T."/>
            <person name="Morin E."/>
            <person name="Murat C."/>
            <person name="Riley R."/>
            <person name="Ohm R."/>
            <person name="Sun H."/>
            <person name="Tunlid A."/>
            <person name="Henrissat B."/>
            <person name="Grigoriev I.V."/>
            <person name="Hibbett D.S."/>
            <person name="Martin F."/>
        </authorList>
    </citation>
    <scope>NUCLEOTIDE SEQUENCE [LARGE SCALE GENOMIC DNA]</scope>
    <source>
        <strain evidence="3">h7</strain>
    </source>
</reference>
<sequence>MPAIVVPAGHVALVLLEEGASSFYLEIPMDKIISLCLKPRKYLLFLGTCVLGVPGRLARVRGGPRINTDEVDLDERGIYYYVAAGGIVPAAAIDPDVIKVTTNSEVSSEPGTCSPSFRNQLEERDFGCLWSALRGEFVQGSEWFRLIVESRPCHDEDVKTLDDVDDVRNGFLGNHLLYSVFEPREVVVLKTPNRILTTDDVPPRHHRALSENVEYPPDGSRFTLQWLVDPGKAVMETNTAPNNCDAAFRKCTIGTGSAVKPKPSDLLLHYNYGAAVVKNWGKNIDVLRKCTEPPRPSNLVVGPSETKHRCGTTTRKRAPARSSGGDRDGRPTADTGMLAESEGEPEWDEDDVMLFFLVNTPAARERFRKQDEENTQRMERWREDVPQGPV</sequence>
<organism evidence="2 3">
    <name type="scientific">Hebeloma cylindrosporum</name>
    <dbReference type="NCBI Taxonomy" id="76867"/>
    <lineage>
        <taxon>Eukaryota</taxon>
        <taxon>Fungi</taxon>
        <taxon>Dikarya</taxon>
        <taxon>Basidiomycota</taxon>
        <taxon>Agaricomycotina</taxon>
        <taxon>Agaricomycetes</taxon>
        <taxon>Agaricomycetidae</taxon>
        <taxon>Agaricales</taxon>
        <taxon>Agaricineae</taxon>
        <taxon>Hymenogastraceae</taxon>
        <taxon>Hebeloma</taxon>
    </lineage>
</organism>
<accession>A0A0C2Y4U7</accession>
<feature type="region of interest" description="Disordered" evidence="1">
    <location>
        <begin position="293"/>
        <end position="347"/>
    </location>
</feature>
<name>A0A0C2Y4U7_HEBCY</name>
<dbReference type="OrthoDB" id="3267100at2759"/>
<reference evidence="2 3" key="1">
    <citation type="submission" date="2014-04" db="EMBL/GenBank/DDBJ databases">
        <authorList>
            <consortium name="DOE Joint Genome Institute"/>
            <person name="Kuo A."/>
            <person name="Gay G."/>
            <person name="Dore J."/>
            <person name="Kohler A."/>
            <person name="Nagy L.G."/>
            <person name="Floudas D."/>
            <person name="Copeland A."/>
            <person name="Barry K.W."/>
            <person name="Cichocki N."/>
            <person name="Veneault-Fourrey C."/>
            <person name="LaButti K."/>
            <person name="Lindquist E.A."/>
            <person name="Lipzen A."/>
            <person name="Lundell T."/>
            <person name="Morin E."/>
            <person name="Murat C."/>
            <person name="Sun H."/>
            <person name="Tunlid A."/>
            <person name="Henrissat B."/>
            <person name="Grigoriev I.V."/>
            <person name="Hibbett D.S."/>
            <person name="Martin F."/>
            <person name="Nordberg H.P."/>
            <person name="Cantor M.N."/>
            <person name="Hua S.X."/>
        </authorList>
    </citation>
    <scope>NUCLEOTIDE SEQUENCE [LARGE SCALE GENOMIC DNA]</scope>
    <source>
        <strain evidence="3">h7</strain>
    </source>
</reference>
<proteinExistence type="predicted"/>
<dbReference type="Proteomes" id="UP000053424">
    <property type="component" value="Unassembled WGS sequence"/>
</dbReference>
<dbReference type="AlphaFoldDB" id="A0A0C2Y4U7"/>
<dbReference type="HOGENOM" id="CLU_052992_0_0_1"/>
<dbReference type="EMBL" id="KN831809">
    <property type="protein sequence ID" value="KIM36072.1"/>
    <property type="molecule type" value="Genomic_DNA"/>
</dbReference>
<gene>
    <name evidence="2" type="ORF">M413DRAFT_14175</name>
</gene>
<feature type="region of interest" description="Disordered" evidence="1">
    <location>
        <begin position="364"/>
        <end position="390"/>
    </location>
</feature>